<sequence>MKSCFNCKFLDYVKQTIRFGEEPVCVYPPNNFNEIQYRYKDIASNCDKYERKEAKAG</sequence>
<name>A0A4R8H1M4_9FIRM</name>
<keyword evidence="2" id="KW-1185">Reference proteome</keyword>
<accession>A0A4R8H1M4</accession>
<reference evidence="1 2" key="1">
    <citation type="submission" date="2019-03" db="EMBL/GenBank/DDBJ databases">
        <title>Subsurface microbial communities from deep shales in Ohio and West Virginia, USA.</title>
        <authorList>
            <person name="Wrighton K."/>
        </authorList>
    </citation>
    <scope>NUCLEOTIDE SEQUENCE [LARGE SCALE GENOMIC DNA]</scope>
    <source>
        <strain evidence="1 2">MSL 6dP</strain>
    </source>
</reference>
<proteinExistence type="predicted"/>
<organism evidence="1 2">
    <name type="scientific">Orenia marismortui</name>
    <dbReference type="NCBI Taxonomy" id="46469"/>
    <lineage>
        <taxon>Bacteria</taxon>
        <taxon>Bacillati</taxon>
        <taxon>Bacillota</taxon>
        <taxon>Clostridia</taxon>
        <taxon>Halanaerobiales</taxon>
        <taxon>Halobacteroidaceae</taxon>
        <taxon>Orenia</taxon>
    </lineage>
</organism>
<dbReference type="AlphaFoldDB" id="A0A4R8H1M4"/>
<dbReference type="Proteomes" id="UP000295832">
    <property type="component" value="Unassembled WGS sequence"/>
</dbReference>
<gene>
    <name evidence="1" type="ORF">C7959_13030</name>
</gene>
<evidence type="ECO:0000313" key="2">
    <source>
        <dbReference type="Proteomes" id="UP000295832"/>
    </source>
</evidence>
<dbReference type="EMBL" id="SOEG01000030">
    <property type="protein sequence ID" value="TDX48303.1"/>
    <property type="molecule type" value="Genomic_DNA"/>
</dbReference>
<dbReference type="RefSeq" id="WP_166667991.1">
    <property type="nucleotide sequence ID" value="NZ_SOEG01000030.1"/>
</dbReference>
<comment type="caution">
    <text evidence="1">The sequence shown here is derived from an EMBL/GenBank/DDBJ whole genome shotgun (WGS) entry which is preliminary data.</text>
</comment>
<evidence type="ECO:0000313" key="1">
    <source>
        <dbReference type="EMBL" id="TDX48303.1"/>
    </source>
</evidence>
<protein>
    <submittedName>
        <fullName evidence="1">Uncharacterized protein</fullName>
    </submittedName>
</protein>